<dbReference type="PROSITE" id="PS50005">
    <property type="entry name" value="TPR"/>
    <property type="match status" value="9"/>
</dbReference>
<organism evidence="6">
    <name type="scientific">uncultured bacterium contig00078</name>
    <dbReference type="NCBI Taxonomy" id="1181556"/>
    <lineage>
        <taxon>Bacteria</taxon>
        <taxon>environmental samples</taxon>
    </lineage>
</organism>
<feature type="repeat" description="TPR" evidence="3">
    <location>
        <begin position="545"/>
        <end position="578"/>
    </location>
</feature>
<sequence length="659" mass="72554">MYIDKKKALIIGGCVLAAALITVGIILLVKSVKNKEVNTELSGGIDARRQNILRLASSYAEAGEYDRALNLIDGLLIENHEDDEARALQMAILNMDRSSRSGDTDALIEAQRQFLEEQRRQNAMLASNQAALNQAALSQQRTSDARADAEAEAAAARRAEAAAEEARKKAQEEEMARASRETQEQMRKVNNLVADGKARLAAGDYSGAGQLFSDARRAMPSGESRFESQTLSTMADAYYDYNANNPGGTHSRDAVNRASDLAGEAVAKDATQALPHHILGKIARDANQTDRSLSEFREAARLDPNNFMYAHDLGRVLFIARRYQEARDAFQNAVRLNPDFEPGWYNLGGTYRALNRLDDALAAYRQAIAIKSDYFAAHREVGRILVAKNDARGAVDAFSRALQHNPNDYNTLCELGAAFSQAGNNIEAESTFNRALRINSADAQTNYNMALVKLELKKYNEAINHARIAVDASPNNAIYVYTLGLACEQSGAVEVAVNAYQRAASLDVKYLRPRINLGSIYLAGGNLGEAIRYLNEAYASEPANFEVNNNLGAVYAKQENWSYSIVHYERALNSRPNDPTVRFNLARAYAGAGDLDKAQGAYQALLRLAPDNWDAMLELGKTCVMLGQNNEAKRYLQDLINRNPNYSNKAEAESILRSL</sequence>
<keyword evidence="5" id="KW-0812">Transmembrane</keyword>
<dbReference type="PANTHER" id="PTHR44943">
    <property type="entry name" value="CELLULOSE SYNTHASE OPERON PROTEIN C"/>
    <property type="match status" value="1"/>
</dbReference>
<dbReference type="AlphaFoldDB" id="A0A806KH00"/>
<feature type="repeat" description="TPR" evidence="3">
    <location>
        <begin position="579"/>
        <end position="612"/>
    </location>
</feature>
<keyword evidence="5" id="KW-1133">Transmembrane helix</keyword>
<evidence type="ECO:0000256" key="4">
    <source>
        <dbReference type="SAM" id="MobiDB-lite"/>
    </source>
</evidence>
<keyword evidence="1" id="KW-0677">Repeat</keyword>
<feature type="compositionally biased region" description="Basic and acidic residues" evidence="4">
    <location>
        <begin position="143"/>
        <end position="185"/>
    </location>
</feature>
<evidence type="ECO:0000313" key="6">
    <source>
        <dbReference type="EMBL" id="AGS53905.1"/>
    </source>
</evidence>
<keyword evidence="2 3" id="KW-0802">TPR repeat</keyword>
<protein>
    <submittedName>
        <fullName evidence="6">TPR domain protein</fullName>
    </submittedName>
</protein>
<dbReference type="SUPFAM" id="SSF48452">
    <property type="entry name" value="TPR-like"/>
    <property type="match status" value="2"/>
</dbReference>
<name>A0A806KH00_9BACT</name>
<dbReference type="InterPro" id="IPR051685">
    <property type="entry name" value="Ycf3/AcsC/BcsC/TPR_MFPF"/>
</dbReference>
<dbReference type="InterPro" id="IPR019734">
    <property type="entry name" value="TPR_rpt"/>
</dbReference>
<dbReference type="Gene3D" id="1.25.40.10">
    <property type="entry name" value="Tetratricopeptide repeat domain"/>
    <property type="match status" value="3"/>
</dbReference>
<feature type="region of interest" description="Disordered" evidence="4">
    <location>
        <begin position="136"/>
        <end position="185"/>
    </location>
</feature>
<dbReference type="EMBL" id="JQ844260">
    <property type="protein sequence ID" value="AGS53905.1"/>
    <property type="molecule type" value="Genomic_DNA"/>
</dbReference>
<evidence type="ECO:0000256" key="1">
    <source>
        <dbReference type="ARBA" id="ARBA00022737"/>
    </source>
</evidence>
<dbReference type="Pfam" id="PF14559">
    <property type="entry name" value="TPR_19"/>
    <property type="match status" value="1"/>
</dbReference>
<dbReference type="InterPro" id="IPR011990">
    <property type="entry name" value="TPR-like_helical_dom_sf"/>
</dbReference>
<proteinExistence type="predicted"/>
<evidence type="ECO:0000256" key="5">
    <source>
        <dbReference type="SAM" id="Phobius"/>
    </source>
</evidence>
<keyword evidence="5" id="KW-0472">Membrane</keyword>
<evidence type="ECO:0000256" key="2">
    <source>
        <dbReference type="ARBA" id="ARBA00022803"/>
    </source>
</evidence>
<feature type="repeat" description="TPR" evidence="3">
    <location>
        <begin position="511"/>
        <end position="544"/>
    </location>
</feature>
<feature type="repeat" description="TPR" evidence="3">
    <location>
        <begin position="375"/>
        <end position="408"/>
    </location>
</feature>
<dbReference type="Pfam" id="PF13432">
    <property type="entry name" value="TPR_16"/>
    <property type="match status" value="4"/>
</dbReference>
<accession>A0A806KH00</accession>
<feature type="repeat" description="TPR" evidence="3">
    <location>
        <begin position="409"/>
        <end position="442"/>
    </location>
</feature>
<feature type="repeat" description="TPR" evidence="3">
    <location>
        <begin position="341"/>
        <end position="374"/>
    </location>
</feature>
<reference evidence="6" key="1">
    <citation type="submission" date="2012-03" db="EMBL/GenBank/DDBJ databases">
        <title>Functional metagenomics reveals considerable lignocellulase gene clusters in the gut microbiome of a wood-feeding higher termite.</title>
        <authorList>
            <person name="Liu N."/>
        </authorList>
    </citation>
    <scope>NUCLEOTIDE SEQUENCE</scope>
</reference>
<dbReference type="SMART" id="SM00028">
    <property type="entry name" value="TPR"/>
    <property type="match status" value="11"/>
</dbReference>
<feature type="repeat" description="TPR" evidence="3">
    <location>
        <begin position="273"/>
        <end position="306"/>
    </location>
</feature>
<feature type="repeat" description="TPR" evidence="3">
    <location>
        <begin position="307"/>
        <end position="340"/>
    </location>
</feature>
<feature type="transmembrane region" description="Helical" evidence="5">
    <location>
        <begin position="9"/>
        <end position="29"/>
    </location>
</feature>
<dbReference type="PANTHER" id="PTHR44943:SF8">
    <property type="entry name" value="TPR REPEAT-CONTAINING PROTEIN MJ0263"/>
    <property type="match status" value="1"/>
</dbReference>
<feature type="repeat" description="TPR" evidence="3">
    <location>
        <begin position="443"/>
        <end position="476"/>
    </location>
</feature>
<evidence type="ECO:0000256" key="3">
    <source>
        <dbReference type="PROSITE-ProRule" id="PRU00339"/>
    </source>
</evidence>